<dbReference type="AlphaFoldDB" id="A0AAX1ED44"/>
<accession>A0AAX1ED44</accession>
<sequence length="98" mass="11188">MKLERMIELIEKNGFEEVIKSKKGMGIFEGREVLHFQKNSSRYLSPEVIQLGVSPADKEDVLPVFTKNVPQKLRDDIYNLMKNLSAELEHSALNPACL</sequence>
<protein>
    <submittedName>
        <fullName evidence="1">Uncharacterized protein</fullName>
    </submittedName>
</protein>
<dbReference type="Proteomes" id="UP000295517">
    <property type="component" value="Chromosome"/>
</dbReference>
<gene>
    <name evidence="1" type="ORF">E3983_00675</name>
</gene>
<dbReference type="RefSeq" id="WP_135059496.1">
    <property type="nucleotide sequence ID" value="NZ_CP038254.1"/>
</dbReference>
<evidence type="ECO:0000313" key="1">
    <source>
        <dbReference type="EMBL" id="QBR82995.1"/>
    </source>
</evidence>
<reference evidence="1 2" key="1">
    <citation type="submission" date="2019-03" db="EMBL/GenBank/DDBJ databases">
        <title>Diverse conjugative elements silence natural transformation in Legionella species.</title>
        <authorList>
            <person name="Durieux I."/>
            <person name="Ginevra C."/>
            <person name="Attaiech L."/>
            <person name="Picq K."/>
            <person name="Juan P.A."/>
            <person name="Jarraud S."/>
            <person name="Charpentier X."/>
        </authorList>
    </citation>
    <scope>NUCLEOTIDE SEQUENCE [LARGE SCALE GENOMIC DNA]</scope>
    <source>
        <strain evidence="1 2">HL-0427-4011</strain>
    </source>
</reference>
<evidence type="ECO:0000313" key="2">
    <source>
        <dbReference type="Proteomes" id="UP000295517"/>
    </source>
</evidence>
<proteinExistence type="predicted"/>
<name>A0AAX1ED44_9GAMM</name>
<dbReference type="EMBL" id="CP038254">
    <property type="protein sequence ID" value="QBR82995.1"/>
    <property type="molecule type" value="Genomic_DNA"/>
</dbReference>
<organism evidence="1 2">
    <name type="scientific">Legionella israelensis</name>
    <dbReference type="NCBI Taxonomy" id="454"/>
    <lineage>
        <taxon>Bacteria</taxon>
        <taxon>Pseudomonadati</taxon>
        <taxon>Pseudomonadota</taxon>
        <taxon>Gammaproteobacteria</taxon>
        <taxon>Legionellales</taxon>
        <taxon>Legionellaceae</taxon>
        <taxon>Legionella</taxon>
    </lineage>
</organism>